<name>A0A1B4XJF9_9GAMM</name>
<feature type="transmembrane region" description="Helical" evidence="1">
    <location>
        <begin position="25"/>
        <end position="47"/>
    </location>
</feature>
<organism evidence="2 3">
    <name type="scientific">Sulfuricaulis limicola</name>
    <dbReference type="NCBI Taxonomy" id="1620215"/>
    <lineage>
        <taxon>Bacteria</taxon>
        <taxon>Pseudomonadati</taxon>
        <taxon>Pseudomonadota</taxon>
        <taxon>Gammaproteobacteria</taxon>
        <taxon>Acidiferrobacterales</taxon>
        <taxon>Acidiferrobacteraceae</taxon>
        <taxon>Sulfuricaulis</taxon>
    </lineage>
</organism>
<keyword evidence="1" id="KW-1133">Transmembrane helix</keyword>
<proteinExistence type="predicted"/>
<protein>
    <submittedName>
        <fullName evidence="2">Uncharacterized protein</fullName>
    </submittedName>
</protein>
<keyword evidence="1" id="KW-0812">Transmembrane</keyword>
<dbReference type="Proteomes" id="UP000243180">
    <property type="component" value="Chromosome"/>
</dbReference>
<dbReference type="RefSeq" id="WP_096361633.1">
    <property type="nucleotide sequence ID" value="NZ_AP014879.1"/>
</dbReference>
<dbReference type="AlphaFoldDB" id="A0A1B4XJF9"/>
<dbReference type="InParanoid" id="A0A1B4XJF9"/>
<gene>
    <name evidence="2" type="ORF">SCL_2662</name>
</gene>
<accession>A0A1B4XJF9</accession>
<dbReference type="KEGG" id="slim:SCL_2662"/>
<evidence type="ECO:0000256" key="1">
    <source>
        <dbReference type="SAM" id="Phobius"/>
    </source>
</evidence>
<evidence type="ECO:0000313" key="2">
    <source>
        <dbReference type="EMBL" id="BAV34939.1"/>
    </source>
</evidence>
<reference evidence="2 3" key="1">
    <citation type="submission" date="2015-05" db="EMBL/GenBank/DDBJ databases">
        <title>Complete genome sequence of a sulfur-oxidizing gammaproteobacterium strain HA5.</title>
        <authorList>
            <person name="Miura A."/>
            <person name="Kojima H."/>
            <person name="Fukui M."/>
        </authorList>
    </citation>
    <scope>NUCLEOTIDE SEQUENCE [LARGE SCALE GENOMIC DNA]</scope>
    <source>
        <strain evidence="2 3">HA5</strain>
    </source>
</reference>
<evidence type="ECO:0000313" key="3">
    <source>
        <dbReference type="Proteomes" id="UP000243180"/>
    </source>
</evidence>
<sequence length="65" mass="7096">MALIYLLFLAAGVAAFMLTGKWGLPVRIGVALSIFIVPSLLDTLWLLKVGDKPPPDARTVYPQQK</sequence>
<keyword evidence="1" id="KW-0472">Membrane</keyword>
<dbReference type="EMBL" id="AP014879">
    <property type="protein sequence ID" value="BAV34939.1"/>
    <property type="molecule type" value="Genomic_DNA"/>
</dbReference>
<keyword evidence="3" id="KW-1185">Reference proteome</keyword>